<dbReference type="SUPFAM" id="SSF51735">
    <property type="entry name" value="NAD(P)-binding Rossmann-fold domains"/>
    <property type="match status" value="1"/>
</dbReference>
<protein>
    <submittedName>
        <fullName evidence="3">Uncharacterized protein</fullName>
    </submittedName>
</protein>
<proteinExistence type="inferred from homology"/>
<dbReference type="InterPro" id="IPR036291">
    <property type="entry name" value="NAD(P)-bd_dom_sf"/>
</dbReference>
<evidence type="ECO:0000256" key="1">
    <source>
        <dbReference type="ARBA" id="ARBA00006484"/>
    </source>
</evidence>
<dbReference type="InterPro" id="IPR002347">
    <property type="entry name" value="SDR_fam"/>
</dbReference>
<dbReference type="EMBL" id="KN847479">
    <property type="protein sequence ID" value="KIX03993.1"/>
    <property type="molecule type" value="Genomic_DNA"/>
</dbReference>
<sequence>MLVVIGSDVLCSDHCISPEDKQIAPSLAGKVAVVSGSSSGIGTAIARALSGRGANVVINYSFKENADQVLRGLKGSAKSIAVEADLSTIAGPTKLAAAAAESFWKNRHPRQQCRTRRFVRAR</sequence>
<dbReference type="Gene3D" id="3.40.50.720">
    <property type="entry name" value="NAD(P)-binding Rossmann-like Domain"/>
    <property type="match status" value="1"/>
</dbReference>
<keyword evidence="4" id="KW-1185">Reference proteome</keyword>
<dbReference type="STRING" id="1442369.A0A0D2H0Q4"/>
<dbReference type="GO" id="GO:0016614">
    <property type="term" value="F:oxidoreductase activity, acting on CH-OH group of donors"/>
    <property type="evidence" value="ECO:0007669"/>
    <property type="project" value="UniProtKB-ARBA"/>
</dbReference>
<evidence type="ECO:0000313" key="3">
    <source>
        <dbReference type="EMBL" id="KIX03993.1"/>
    </source>
</evidence>
<reference evidence="3 4" key="1">
    <citation type="submission" date="2015-01" db="EMBL/GenBank/DDBJ databases">
        <title>The Genome Sequence of Rhinocladiella mackenzie CBS 650.93.</title>
        <authorList>
            <consortium name="The Broad Institute Genomics Platform"/>
            <person name="Cuomo C."/>
            <person name="de Hoog S."/>
            <person name="Gorbushina A."/>
            <person name="Stielow B."/>
            <person name="Teixiera M."/>
            <person name="Abouelleil A."/>
            <person name="Chapman S.B."/>
            <person name="Priest M."/>
            <person name="Young S.K."/>
            <person name="Wortman J."/>
            <person name="Nusbaum C."/>
            <person name="Birren B."/>
        </authorList>
    </citation>
    <scope>NUCLEOTIDE SEQUENCE [LARGE SCALE GENOMIC DNA]</scope>
    <source>
        <strain evidence="3 4">CBS 650.93</strain>
    </source>
</reference>
<evidence type="ECO:0000313" key="4">
    <source>
        <dbReference type="Proteomes" id="UP000053617"/>
    </source>
</evidence>
<comment type="similarity">
    <text evidence="1">Belongs to the short-chain dehydrogenases/reductases (SDR) family.</text>
</comment>
<keyword evidence="2" id="KW-0560">Oxidoreductase</keyword>
<dbReference type="RefSeq" id="XP_013271129.1">
    <property type="nucleotide sequence ID" value="XM_013415675.1"/>
</dbReference>
<dbReference type="PANTHER" id="PTHR48107">
    <property type="entry name" value="NADPH-DEPENDENT ALDEHYDE REDUCTASE-LIKE PROTEIN, CHLOROPLASTIC-RELATED"/>
    <property type="match status" value="1"/>
</dbReference>
<evidence type="ECO:0000256" key="2">
    <source>
        <dbReference type="ARBA" id="ARBA00023002"/>
    </source>
</evidence>
<dbReference type="PANTHER" id="PTHR48107:SF7">
    <property type="entry name" value="RE15974P"/>
    <property type="match status" value="1"/>
</dbReference>
<gene>
    <name evidence="3" type="ORF">Z518_07546</name>
</gene>
<dbReference type="GeneID" id="25295617"/>
<dbReference type="VEuPathDB" id="FungiDB:Z518_07546"/>
<dbReference type="HOGENOM" id="CLU_2028024_0_0_1"/>
<dbReference type="Proteomes" id="UP000053617">
    <property type="component" value="Unassembled WGS sequence"/>
</dbReference>
<organism evidence="3 4">
    <name type="scientific">Rhinocladiella mackenziei CBS 650.93</name>
    <dbReference type="NCBI Taxonomy" id="1442369"/>
    <lineage>
        <taxon>Eukaryota</taxon>
        <taxon>Fungi</taxon>
        <taxon>Dikarya</taxon>
        <taxon>Ascomycota</taxon>
        <taxon>Pezizomycotina</taxon>
        <taxon>Eurotiomycetes</taxon>
        <taxon>Chaetothyriomycetidae</taxon>
        <taxon>Chaetothyriales</taxon>
        <taxon>Herpotrichiellaceae</taxon>
        <taxon>Rhinocladiella</taxon>
    </lineage>
</organism>
<dbReference type="Pfam" id="PF00106">
    <property type="entry name" value="adh_short"/>
    <property type="match status" value="1"/>
</dbReference>
<name>A0A0D2H0Q4_9EURO</name>
<dbReference type="AlphaFoldDB" id="A0A0D2H0Q4"/>
<accession>A0A0D2H0Q4</accession>